<gene>
    <name evidence="1" type="ORF">QAD02_020585</name>
</gene>
<sequence>MIHRFVPTPDPVPATYNIIKVINTENSEVDTTNTCVSRVDDLNTVETVDFDAKEVVQAIDPANAENCNDPVKIIDDNDIIDGEKLTRTKHKPACLDNSVGDFDRLKRA</sequence>
<reference evidence="1" key="1">
    <citation type="submission" date="2023-04" db="EMBL/GenBank/DDBJ databases">
        <title>A chromosome-level genome assembly of the parasitoid wasp Eretmocerus hayati.</title>
        <authorList>
            <person name="Zhong Y."/>
            <person name="Liu S."/>
            <person name="Liu Y."/>
        </authorList>
    </citation>
    <scope>NUCLEOTIDE SEQUENCE</scope>
    <source>
        <strain evidence="1">ZJU_SS_LIU_2023</strain>
    </source>
</reference>
<evidence type="ECO:0000313" key="2">
    <source>
        <dbReference type="Proteomes" id="UP001239111"/>
    </source>
</evidence>
<name>A0ACC2PR18_9HYME</name>
<evidence type="ECO:0000313" key="1">
    <source>
        <dbReference type="EMBL" id="KAJ8684792.1"/>
    </source>
</evidence>
<organism evidence="1 2">
    <name type="scientific">Eretmocerus hayati</name>
    <dbReference type="NCBI Taxonomy" id="131215"/>
    <lineage>
        <taxon>Eukaryota</taxon>
        <taxon>Metazoa</taxon>
        <taxon>Ecdysozoa</taxon>
        <taxon>Arthropoda</taxon>
        <taxon>Hexapoda</taxon>
        <taxon>Insecta</taxon>
        <taxon>Pterygota</taxon>
        <taxon>Neoptera</taxon>
        <taxon>Endopterygota</taxon>
        <taxon>Hymenoptera</taxon>
        <taxon>Apocrita</taxon>
        <taxon>Proctotrupomorpha</taxon>
        <taxon>Chalcidoidea</taxon>
        <taxon>Aphelinidae</taxon>
        <taxon>Aphelininae</taxon>
        <taxon>Eretmocerus</taxon>
    </lineage>
</organism>
<comment type="caution">
    <text evidence="1">The sequence shown here is derived from an EMBL/GenBank/DDBJ whole genome shotgun (WGS) entry which is preliminary data.</text>
</comment>
<dbReference type="Proteomes" id="UP001239111">
    <property type="component" value="Chromosome 1"/>
</dbReference>
<dbReference type="EMBL" id="CM056741">
    <property type="protein sequence ID" value="KAJ8684792.1"/>
    <property type="molecule type" value="Genomic_DNA"/>
</dbReference>
<keyword evidence="2" id="KW-1185">Reference proteome</keyword>
<accession>A0ACC2PR18</accession>
<proteinExistence type="predicted"/>
<protein>
    <submittedName>
        <fullName evidence="1">Uncharacterized protein</fullName>
    </submittedName>
</protein>